<dbReference type="Pfam" id="PF11118">
    <property type="entry name" value="DUF2627"/>
    <property type="match status" value="1"/>
</dbReference>
<dbReference type="EMBL" id="PGVD01000013">
    <property type="protein sequence ID" value="PLS00137.1"/>
    <property type="molecule type" value="Genomic_DNA"/>
</dbReference>
<dbReference type="RefSeq" id="WP_101575682.1">
    <property type="nucleotide sequence ID" value="NZ_PGVA01000004.1"/>
</dbReference>
<evidence type="ECO:0000256" key="2">
    <source>
        <dbReference type="SAM" id="Phobius"/>
    </source>
</evidence>
<proteinExistence type="predicted"/>
<evidence type="ECO:0000313" key="3">
    <source>
        <dbReference type="EMBL" id="PLR86018.1"/>
    </source>
</evidence>
<feature type="compositionally biased region" description="Basic and acidic residues" evidence="1">
    <location>
        <begin position="75"/>
        <end position="92"/>
    </location>
</feature>
<feature type="region of interest" description="Disordered" evidence="1">
    <location>
        <begin position="72"/>
        <end position="92"/>
    </location>
</feature>
<keyword evidence="2" id="KW-0812">Transmembrane</keyword>
<dbReference type="Proteomes" id="UP000235114">
    <property type="component" value="Unassembled WGS sequence"/>
</dbReference>
<accession>A0A2N5GRF3</accession>
<dbReference type="OrthoDB" id="2989757at2"/>
<gene>
    <name evidence="3" type="ORF">CU635_02995</name>
    <name evidence="4" type="ORF">CVD25_04705</name>
</gene>
<reference evidence="3 5" key="1">
    <citation type="submission" date="2017-11" db="EMBL/GenBank/DDBJ databases">
        <title>Comparitive Functional Genomics of Dry Heat Resistant strains isolated from the Viking Spacecraft.</title>
        <authorList>
            <person name="Seuylemezian A."/>
            <person name="Cooper K."/>
            <person name="Vaishampayan P."/>
        </authorList>
    </citation>
    <scope>NUCLEOTIDE SEQUENCE [LARGE SCALE GENOMIC DNA]</scope>
    <source>
        <strain evidence="3 5">M4.6</strain>
    </source>
</reference>
<evidence type="ECO:0000313" key="6">
    <source>
        <dbReference type="Proteomes" id="UP000235114"/>
    </source>
</evidence>
<keyword evidence="6" id="KW-1185">Reference proteome</keyword>
<comment type="caution">
    <text evidence="3">The sequence shown here is derived from an EMBL/GenBank/DDBJ whole genome shotgun (WGS) entry which is preliminary data.</text>
</comment>
<reference evidence="4 6" key="2">
    <citation type="submission" date="2017-12" db="EMBL/GenBank/DDBJ databases">
        <title>Comparative Functional Genomics of Dry Heat Resistant strains isolated from the Viking Spacecraft.</title>
        <authorList>
            <person name="Seuylemezian A."/>
            <person name="Cooper K."/>
            <person name="Vaishampayan P."/>
        </authorList>
    </citation>
    <scope>NUCLEOTIDE SEQUENCE [LARGE SCALE GENOMIC DNA]</scope>
    <source>
        <strain evidence="4 6">ATCC 29669</strain>
    </source>
</reference>
<keyword evidence="2" id="KW-1133">Transmembrane helix</keyword>
<evidence type="ECO:0000313" key="5">
    <source>
        <dbReference type="Proteomes" id="UP000234951"/>
    </source>
</evidence>
<organism evidence="3 5">
    <name type="scientific">Bacillus canaveralius</name>
    <dbReference type="NCBI Taxonomy" id="1403243"/>
    <lineage>
        <taxon>Bacteria</taxon>
        <taxon>Bacillati</taxon>
        <taxon>Bacillota</taxon>
        <taxon>Bacilli</taxon>
        <taxon>Bacillales</taxon>
        <taxon>Bacillaceae</taxon>
        <taxon>Bacillus</taxon>
    </lineage>
</organism>
<keyword evidence="2" id="KW-0472">Membrane</keyword>
<dbReference type="InterPro" id="IPR020138">
    <property type="entry name" value="Uncharacterised_YqzF"/>
</dbReference>
<evidence type="ECO:0000313" key="4">
    <source>
        <dbReference type="EMBL" id="PLS00137.1"/>
    </source>
</evidence>
<sequence>MSRIIALIIMLIPGVFAAVGIKLMRDMVFGILQEPFPFLWLQFLAGLLFFLAGLGFVAGFILHRDRKRNKVQQRFRNENSRIKAGAEQHQKK</sequence>
<dbReference type="Proteomes" id="UP000234951">
    <property type="component" value="Unassembled WGS sequence"/>
</dbReference>
<dbReference type="AlphaFoldDB" id="A0A2N5GRF3"/>
<dbReference type="EMBL" id="PGVA01000004">
    <property type="protein sequence ID" value="PLR86018.1"/>
    <property type="molecule type" value="Genomic_DNA"/>
</dbReference>
<feature type="transmembrane region" description="Helical" evidence="2">
    <location>
        <begin position="41"/>
        <end position="62"/>
    </location>
</feature>
<evidence type="ECO:0000256" key="1">
    <source>
        <dbReference type="SAM" id="MobiDB-lite"/>
    </source>
</evidence>
<name>A0A2N5GRF3_9BACI</name>
<protein>
    <submittedName>
        <fullName evidence="3">DUF2627 domain-containing protein</fullName>
    </submittedName>
</protein>